<reference evidence="3" key="1">
    <citation type="submission" date="2016-10" db="EMBL/GenBank/DDBJ databases">
        <authorList>
            <person name="Varghese N."/>
            <person name="Submissions S."/>
        </authorList>
    </citation>
    <scope>NUCLEOTIDE SEQUENCE [LARGE SCALE GENOMIC DNA]</scope>
    <source>
        <strain evidence="3">DSM 45419</strain>
    </source>
</reference>
<gene>
    <name evidence="2" type="ORF">SAMN05660642_04174</name>
</gene>
<dbReference type="EMBL" id="FNHE01000013">
    <property type="protein sequence ID" value="SDN15913.1"/>
    <property type="molecule type" value="Genomic_DNA"/>
</dbReference>
<keyword evidence="3" id="KW-1185">Reference proteome</keyword>
<feature type="region of interest" description="Disordered" evidence="1">
    <location>
        <begin position="1"/>
        <end position="53"/>
    </location>
</feature>
<evidence type="ECO:0000313" key="3">
    <source>
        <dbReference type="Proteomes" id="UP000198680"/>
    </source>
</evidence>
<name>A0A1G9Z5Q6_9ACTN</name>
<dbReference type="RefSeq" id="WP_175479678.1">
    <property type="nucleotide sequence ID" value="NZ_FNHE01000013.1"/>
</dbReference>
<dbReference type="Proteomes" id="UP000198680">
    <property type="component" value="Unassembled WGS sequence"/>
</dbReference>
<dbReference type="AlphaFoldDB" id="A0A1G9Z5Q6"/>
<protein>
    <submittedName>
        <fullName evidence="2">Uncharacterized protein</fullName>
    </submittedName>
</protein>
<evidence type="ECO:0000256" key="1">
    <source>
        <dbReference type="SAM" id="MobiDB-lite"/>
    </source>
</evidence>
<accession>A0A1G9Z5Q6</accession>
<sequence>MSEPTDDLRERAREHVEQLPAETALGNADPAGGVQDDPQVLDQAAREEGEQRS</sequence>
<organism evidence="2 3">
    <name type="scientific">Geodermatophilus siccatus</name>
    <dbReference type="NCBI Taxonomy" id="1137991"/>
    <lineage>
        <taxon>Bacteria</taxon>
        <taxon>Bacillati</taxon>
        <taxon>Actinomycetota</taxon>
        <taxon>Actinomycetes</taxon>
        <taxon>Geodermatophilales</taxon>
        <taxon>Geodermatophilaceae</taxon>
        <taxon>Geodermatophilus</taxon>
    </lineage>
</organism>
<evidence type="ECO:0000313" key="2">
    <source>
        <dbReference type="EMBL" id="SDN15913.1"/>
    </source>
</evidence>
<feature type="compositionally biased region" description="Basic and acidic residues" evidence="1">
    <location>
        <begin position="44"/>
        <end position="53"/>
    </location>
</feature>
<feature type="compositionally biased region" description="Basic and acidic residues" evidence="1">
    <location>
        <begin position="1"/>
        <end position="17"/>
    </location>
</feature>
<proteinExistence type="predicted"/>
<dbReference type="STRING" id="1137991.SAMN05660642_04174"/>